<evidence type="ECO:0000313" key="4">
    <source>
        <dbReference type="Proteomes" id="UP000033664"/>
    </source>
</evidence>
<dbReference type="EMBL" id="PNCG01000010">
    <property type="protein sequence ID" value="TMP87090.1"/>
    <property type="molecule type" value="Genomic_DNA"/>
</dbReference>
<evidence type="ECO:0000259" key="1">
    <source>
        <dbReference type="Pfam" id="PF22818"/>
    </source>
</evidence>
<reference evidence="3 5" key="2">
    <citation type="submission" date="2017-12" db="EMBL/GenBank/DDBJ databases">
        <authorList>
            <person name="Paulsen S."/>
            <person name="Gram L.K."/>
        </authorList>
    </citation>
    <scope>NUCLEOTIDE SEQUENCE [LARGE SCALE GENOMIC DNA]</scope>
    <source>
        <strain evidence="3 5">S2897</strain>
    </source>
</reference>
<name>A0A0F4PYR5_9GAMM</name>
<evidence type="ECO:0000313" key="2">
    <source>
        <dbReference type="EMBL" id="KJZ00543.1"/>
    </source>
</evidence>
<dbReference type="InterPro" id="IPR029069">
    <property type="entry name" value="HotDog_dom_sf"/>
</dbReference>
<keyword evidence="4" id="KW-1185">Reference proteome</keyword>
<dbReference type="Pfam" id="PF22818">
    <property type="entry name" value="ApeI-like"/>
    <property type="match status" value="1"/>
</dbReference>
<dbReference type="Proteomes" id="UP000305874">
    <property type="component" value="Unassembled WGS sequence"/>
</dbReference>
<reference evidence="3" key="4">
    <citation type="submission" date="2019-09" db="EMBL/GenBank/DDBJ databases">
        <title>Co-occurence of chitin degradation, pigmentation and bioactivity in marine Pseudoalteromonas.</title>
        <authorList>
            <person name="Sonnenschein E.C."/>
            <person name="Bech P.K."/>
        </authorList>
    </citation>
    <scope>NUCLEOTIDE SEQUENCE</scope>
    <source>
        <strain evidence="3">S2897</strain>
    </source>
</reference>
<dbReference type="PATRIC" id="fig|151081.8.peg.2711"/>
<dbReference type="InterPro" id="IPR016962">
    <property type="entry name" value="Dehydrase_ECs4332_prd"/>
</dbReference>
<evidence type="ECO:0000313" key="3">
    <source>
        <dbReference type="EMBL" id="TMP87090.1"/>
    </source>
</evidence>
<proteinExistence type="predicted"/>
<dbReference type="STRING" id="151081.TW72_07640"/>
<dbReference type="GeneID" id="58228358"/>
<dbReference type="PIRSF" id="PIRSF030962">
    <property type="entry name" value="Dehydrase_ECs4332_prd"/>
    <property type="match status" value="1"/>
</dbReference>
<protein>
    <submittedName>
        <fullName evidence="2">Thioester dehydrase</fullName>
    </submittedName>
</protein>
<dbReference type="InterPro" id="IPR054545">
    <property type="entry name" value="ApeI-like"/>
</dbReference>
<dbReference type="SUPFAM" id="SSF54637">
    <property type="entry name" value="Thioesterase/thiol ester dehydrase-isomerase"/>
    <property type="match status" value="1"/>
</dbReference>
<comment type="caution">
    <text evidence="2">The sequence shown here is derived from an EMBL/GenBank/DDBJ whole genome shotgun (WGS) entry which is preliminary data.</text>
</comment>
<gene>
    <name evidence="3" type="ORF">CWC05_11555</name>
    <name evidence="2" type="ORF">TW72_07640</name>
</gene>
<feature type="domain" description="ApeI dehydratase-like" evidence="1">
    <location>
        <begin position="16"/>
        <end position="112"/>
    </location>
</feature>
<organism evidence="2 4">
    <name type="scientific">Pseudoalteromonas ruthenica</name>
    <dbReference type="NCBI Taxonomy" id="151081"/>
    <lineage>
        <taxon>Bacteria</taxon>
        <taxon>Pseudomonadati</taxon>
        <taxon>Pseudomonadota</taxon>
        <taxon>Gammaproteobacteria</taxon>
        <taxon>Alteromonadales</taxon>
        <taxon>Pseudoalteromonadaceae</taxon>
        <taxon>Pseudoalteromonas</taxon>
    </lineage>
</organism>
<dbReference type="RefSeq" id="WP_045979919.1">
    <property type="nucleotide sequence ID" value="NZ_CP023397.1"/>
</dbReference>
<dbReference type="AlphaFoldDB" id="A0A0F4PYR5"/>
<dbReference type="EMBL" id="JXXZ01000006">
    <property type="protein sequence ID" value="KJZ00543.1"/>
    <property type="molecule type" value="Genomic_DNA"/>
</dbReference>
<evidence type="ECO:0000313" key="5">
    <source>
        <dbReference type="Proteomes" id="UP000305874"/>
    </source>
</evidence>
<reference evidence="5" key="3">
    <citation type="submission" date="2019-06" db="EMBL/GenBank/DDBJ databases">
        <title>Co-occurence of chitin degradation, pigmentation and bioactivity in marine Pseudoalteromonas.</title>
        <authorList>
            <person name="Sonnenschein E.C."/>
            <person name="Bech P.K."/>
        </authorList>
    </citation>
    <scope>NUCLEOTIDE SEQUENCE [LARGE SCALE GENOMIC DNA]</scope>
    <source>
        <strain evidence="5">S2897</strain>
    </source>
</reference>
<accession>A0A0F4PYR5</accession>
<dbReference type="OrthoDB" id="9812842at2"/>
<sequence length="119" mass="13451">MTDFKVTHPDIVGVDEQADEVLLTLSLAPQLDYFKGHFPDAPILAGVVQLDWAIHYGRKYFGYHNAVENVEVLKFQVVMTPGLEVTLALEKKSEHKFTFRYYSHKGQHASGRIVFASDA</sequence>
<dbReference type="eggNOG" id="COG0764">
    <property type="taxonomic scope" value="Bacteria"/>
</dbReference>
<dbReference type="Gene3D" id="3.10.129.10">
    <property type="entry name" value="Hotdog Thioesterase"/>
    <property type="match status" value="1"/>
</dbReference>
<reference evidence="2 4" key="1">
    <citation type="journal article" date="2015" name="BMC Genomics">
        <title>Genome mining reveals unlocked bioactive potential of marine Gram-negative bacteria.</title>
        <authorList>
            <person name="Machado H."/>
            <person name="Sonnenschein E.C."/>
            <person name="Melchiorsen J."/>
            <person name="Gram L."/>
        </authorList>
    </citation>
    <scope>NUCLEOTIDE SEQUENCE [LARGE SCALE GENOMIC DNA]</scope>
    <source>
        <strain evidence="2 4">S3137</strain>
    </source>
</reference>
<dbReference type="Proteomes" id="UP000033664">
    <property type="component" value="Unassembled WGS sequence"/>
</dbReference>